<gene>
    <name evidence="4" type="ORF">D4A35_08965</name>
    <name evidence="3" type="ORF">HF875_11610</name>
    <name evidence="5" type="ORF">QJS64_04335</name>
</gene>
<keyword evidence="1" id="KW-1133">Transmembrane helix</keyword>
<reference evidence="5 8" key="3">
    <citation type="submission" date="2023-04" db="EMBL/GenBank/DDBJ databases">
        <title>Bacteria Genome Submission.</title>
        <authorList>
            <person name="Isaac P."/>
        </authorList>
    </citation>
    <scope>NUCLEOTIDE SEQUENCE [LARGE SCALE GENOMIC DNA]</scope>
    <source>
        <strain evidence="5 8">SampleS7P1</strain>
    </source>
</reference>
<dbReference type="Proteomes" id="UP000573963">
    <property type="component" value="Unassembled WGS sequence"/>
</dbReference>
<dbReference type="AlphaFoldDB" id="A0A1X2JH15"/>
<proteinExistence type="predicted"/>
<accession>A0A1X2JH15</accession>
<sequence length="119" mass="13847">MKKFNMLIILNLVISFSYCLFNGFERFSFINSSFMIGLFYLTLGIFFYVTEQGFFNLTIYAYNKVCNQIQKSRGLLSEGNIDIDDYIKRRYHFTNTNSLLSSGLIISLSTLIISFTIYS</sequence>
<protein>
    <submittedName>
        <fullName evidence="4">DUF3899 domain-containing protein</fullName>
    </submittedName>
</protein>
<evidence type="ECO:0000259" key="2">
    <source>
        <dbReference type="Pfam" id="PF13038"/>
    </source>
</evidence>
<evidence type="ECO:0000313" key="4">
    <source>
        <dbReference type="EMBL" id="QEZ69058.1"/>
    </source>
</evidence>
<evidence type="ECO:0000313" key="8">
    <source>
        <dbReference type="Proteomes" id="UP001239169"/>
    </source>
</evidence>
<evidence type="ECO:0000256" key="1">
    <source>
        <dbReference type="SAM" id="Phobius"/>
    </source>
</evidence>
<keyword evidence="8" id="KW-1185">Reference proteome</keyword>
<keyword evidence="1" id="KW-0472">Membrane</keyword>
<feature type="transmembrane region" description="Helical" evidence="1">
    <location>
        <begin position="7"/>
        <end position="24"/>
    </location>
</feature>
<dbReference type="Pfam" id="PF13038">
    <property type="entry name" value="DUF3899"/>
    <property type="match status" value="1"/>
</dbReference>
<reference evidence="4 6" key="1">
    <citation type="submission" date="2018-09" db="EMBL/GenBank/DDBJ databases">
        <title>A clostridial neurotoxin that targets Anopheles mosquitoes.</title>
        <authorList>
            <person name="Contreras E."/>
            <person name="Masuyer G."/>
            <person name="Qureshi N."/>
            <person name="Chawla S."/>
            <person name="Lim H.L."/>
            <person name="Chen J."/>
            <person name="Stenmark P."/>
            <person name="Gill S."/>
        </authorList>
    </citation>
    <scope>NUCLEOTIDE SEQUENCE [LARGE SCALE GENOMIC DNA]</scope>
    <source>
        <strain evidence="4 6">Cbm</strain>
    </source>
</reference>
<reference evidence="3 7" key="2">
    <citation type="submission" date="2020-04" db="EMBL/GenBank/DDBJ databases">
        <authorList>
            <person name="Hitch T.C.A."/>
            <person name="Wylensek D."/>
            <person name="Clavel T."/>
        </authorList>
    </citation>
    <scope>NUCLEOTIDE SEQUENCE [LARGE SCALE GENOMIC DNA]</scope>
    <source>
        <strain evidence="3 7">Med78_4-601-WT-2</strain>
    </source>
</reference>
<name>A0A1X2JH15_PARBF</name>
<dbReference type="STRING" id="1490.B2H97_11070"/>
<dbReference type="RefSeq" id="WP_021430167.1">
    <property type="nucleotide sequence ID" value="NZ_CANCWH010000025.1"/>
</dbReference>
<dbReference type="EMBL" id="CP032452">
    <property type="protein sequence ID" value="QEZ69058.1"/>
    <property type="molecule type" value="Genomic_DNA"/>
</dbReference>
<feature type="domain" description="DUF3899" evidence="2">
    <location>
        <begin position="30"/>
        <end position="114"/>
    </location>
</feature>
<evidence type="ECO:0000313" key="3">
    <source>
        <dbReference type="EMBL" id="NME10172.1"/>
    </source>
</evidence>
<feature type="transmembrane region" description="Helical" evidence="1">
    <location>
        <begin position="30"/>
        <end position="49"/>
    </location>
</feature>
<evidence type="ECO:0000313" key="7">
    <source>
        <dbReference type="Proteomes" id="UP000573963"/>
    </source>
</evidence>
<dbReference type="Proteomes" id="UP000326961">
    <property type="component" value="Chromosome"/>
</dbReference>
<dbReference type="EMBL" id="JABAFD010000006">
    <property type="protein sequence ID" value="NME10172.1"/>
    <property type="molecule type" value="Genomic_DNA"/>
</dbReference>
<dbReference type="InterPro" id="IPR025007">
    <property type="entry name" value="DUF3899"/>
</dbReference>
<dbReference type="eggNOG" id="ENOG5030GFA">
    <property type="taxonomic scope" value="Bacteria"/>
</dbReference>
<dbReference type="EMBL" id="CP124685">
    <property type="protein sequence ID" value="WGX76428.1"/>
    <property type="molecule type" value="Genomic_DNA"/>
</dbReference>
<keyword evidence="1" id="KW-0812">Transmembrane</keyword>
<organism evidence="4 6">
    <name type="scientific">Paraclostridium bifermentans</name>
    <name type="common">Clostridium bifermentans</name>
    <dbReference type="NCBI Taxonomy" id="1490"/>
    <lineage>
        <taxon>Bacteria</taxon>
        <taxon>Bacillati</taxon>
        <taxon>Bacillota</taxon>
        <taxon>Clostridia</taxon>
        <taxon>Peptostreptococcales</taxon>
        <taxon>Peptostreptococcaceae</taxon>
        <taxon>Paraclostridium</taxon>
    </lineage>
</organism>
<feature type="transmembrane region" description="Helical" evidence="1">
    <location>
        <begin position="98"/>
        <end position="118"/>
    </location>
</feature>
<evidence type="ECO:0000313" key="6">
    <source>
        <dbReference type="Proteomes" id="UP000326961"/>
    </source>
</evidence>
<evidence type="ECO:0000313" key="5">
    <source>
        <dbReference type="EMBL" id="WGX76428.1"/>
    </source>
</evidence>
<dbReference type="Proteomes" id="UP001239169">
    <property type="component" value="Chromosome"/>
</dbReference>